<dbReference type="VEuPathDB" id="FungiDB:VP01_2807g1"/>
<sequence length="347" mass="39453">MVESGSKNTCFISTGWLIIYLSCDATAALRRIMSAILGFLFLLSCTGCSSFFSLFLHFLCPFFLSLKRRLLCRVVLQLTPMYLSGLLFLHFLSALSCSFSLLPPLVISLSLPCCPPKIALPLGQENNNMRTIISSEFLATKNKTFPLIHRGTAWLPQVVITFLFLVGLLQTEQRGPDIIITMVDVWHGSQHHNQHDTYKNIVRLPCNVTKRVFKQRSMGFERLLLTIENSGAGEGKKNCGAGEREKKMKNFDVLLVCDCNVGWKFVWCGVGFYLWLLKIGRSPPFFLFCLMSLAYSLRKKHVYFYSISCMRNHNSAPVVPTYLVPLILLNQCQLNTMLEPTNKYNYK</sequence>
<organism evidence="2 3">
    <name type="scientific">Puccinia sorghi</name>
    <dbReference type="NCBI Taxonomy" id="27349"/>
    <lineage>
        <taxon>Eukaryota</taxon>
        <taxon>Fungi</taxon>
        <taxon>Dikarya</taxon>
        <taxon>Basidiomycota</taxon>
        <taxon>Pucciniomycotina</taxon>
        <taxon>Pucciniomycetes</taxon>
        <taxon>Pucciniales</taxon>
        <taxon>Pucciniaceae</taxon>
        <taxon>Puccinia</taxon>
    </lineage>
</organism>
<accession>A0A0L6V374</accession>
<gene>
    <name evidence="2" type="ORF">VP01_2807g1</name>
</gene>
<proteinExistence type="predicted"/>
<feature type="transmembrane region" description="Helical" evidence="1">
    <location>
        <begin position="253"/>
        <end position="276"/>
    </location>
</feature>
<keyword evidence="3" id="KW-1185">Reference proteome</keyword>
<dbReference type="EMBL" id="LAVV01007732">
    <property type="protein sequence ID" value="KNZ54957.1"/>
    <property type="molecule type" value="Genomic_DNA"/>
</dbReference>
<reference evidence="2 3" key="1">
    <citation type="submission" date="2015-08" db="EMBL/GenBank/DDBJ databases">
        <title>Next Generation Sequencing and Analysis of the Genome of Puccinia sorghi L Schw, the Causal Agent of Maize Common Rust.</title>
        <authorList>
            <person name="Rochi L."/>
            <person name="Burguener G."/>
            <person name="Darino M."/>
            <person name="Turjanski A."/>
            <person name="Kreff E."/>
            <person name="Dieguez M.J."/>
            <person name="Sacco F."/>
        </authorList>
    </citation>
    <scope>NUCLEOTIDE SEQUENCE [LARGE SCALE GENOMIC DNA]</scope>
    <source>
        <strain evidence="2 3">RO10H11247</strain>
    </source>
</reference>
<evidence type="ECO:0000313" key="3">
    <source>
        <dbReference type="Proteomes" id="UP000037035"/>
    </source>
</evidence>
<keyword evidence="1" id="KW-0472">Membrane</keyword>
<dbReference type="Proteomes" id="UP000037035">
    <property type="component" value="Unassembled WGS sequence"/>
</dbReference>
<feature type="transmembrane region" description="Helical" evidence="1">
    <location>
        <begin position="151"/>
        <end position="169"/>
    </location>
</feature>
<feature type="transmembrane region" description="Helical" evidence="1">
    <location>
        <begin position="282"/>
        <end position="298"/>
    </location>
</feature>
<dbReference type="AlphaFoldDB" id="A0A0L6V374"/>
<keyword evidence="1" id="KW-0812">Transmembrane</keyword>
<feature type="transmembrane region" description="Helical" evidence="1">
    <location>
        <begin position="35"/>
        <end position="60"/>
    </location>
</feature>
<feature type="transmembrane region" description="Helical" evidence="1">
    <location>
        <begin position="81"/>
        <end position="102"/>
    </location>
</feature>
<evidence type="ECO:0000256" key="1">
    <source>
        <dbReference type="SAM" id="Phobius"/>
    </source>
</evidence>
<comment type="caution">
    <text evidence="2">The sequence shown here is derived from an EMBL/GenBank/DDBJ whole genome shotgun (WGS) entry which is preliminary data.</text>
</comment>
<name>A0A0L6V374_9BASI</name>
<keyword evidence="1" id="KW-1133">Transmembrane helix</keyword>
<protein>
    <submittedName>
        <fullName evidence="2">Uncharacterized protein</fullName>
    </submittedName>
</protein>
<evidence type="ECO:0000313" key="2">
    <source>
        <dbReference type="EMBL" id="KNZ54957.1"/>
    </source>
</evidence>